<keyword evidence="1" id="KW-0472">Membrane</keyword>
<dbReference type="OrthoDB" id="1931270at2"/>
<dbReference type="PATRIC" id="fig|1121290.3.peg.853"/>
<keyword evidence="1" id="KW-0812">Transmembrane</keyword>
<evidence type="ECO:0000313" key="3">
    <source>
        <dbReference type="Proteomes" id="UP000175744"/>
    </source>
</evidence>
<feature type="transmembrane region" description="Helical" evidence="1">
    <location>
        <begin position="103"/>
        <end position="122"/>
    </location>
</feature>
<keyword evidence="1" id="KW-1133">Transmembrane helix</keyword>
<organism evidence="2 3">
    <name type="scientific">Clostridium acetireducens DSM 10703</name>
    <dbReference type="NCBI Taxonomy" id="1121290"/>
    <lineage>
        <taxon>Bacteria</taxon>
        <taxon>Bacillati</taxon>
        <taxon>Bacillota</taxon>
        <taxon>Clostridia</taxon>
        <taxon>Eubacteriales</taxon>
        <taxon>Clostridiaceae</taxon>
        <taxon>Clostridium</taxon>
    </lineage>
</organism>
<comment type="caution">
    <text evidence="2">The sequence shown here is derived from an EMBL/GenBank/DDBJ whole genome shotgun (WGS) entry which is preliminary data.</text>
</comment>
<dbReference type="STRING" id="1121290.CLAOCE_08410"/>
<sequence>MNILILTCNIGIPILMIFIGILYKLNLYKKVDKILDLFIPIAMLFSGLSDDKKVAYFKDTNSVASANRKCSLIWSISGVFTLLLTTIFLILNKSAVYNISVSLFELECLILVSIFITIEFILKKSFYKKSNEQF</sequence>
<feature type="transmembrane region" description="Helical" evidence="1">
    <location>
        <begin position="72"/>
        <end position="91"/>
    </location>
</feature>
<reference evidence="2 3" key="1">
    <citation type="submission" date="2016-06" db="EMBL/GenBank/DDBJ databases">
        <title>Genome sequence of Clostridium acetireducens DSM 10703.</title>
        <authorList>
            <person name="Poehlein A."/>
            <person name="Fluechter S."/>
            <person name="Duerre P."/>
            <person name="Daniel R."/>
        </authorList>
    </citation>
    <scope>NUCLEOTIDE SEQUENCE [LARGE SCALE GENOMIC DNA]</scope>
    <source>
        <strain evidence="2 3">DSM 10703</strain>
    </source>
</reference>
<evidence type="ECO:0000256" key="1">
    <source>
        <dbReference type="SAM" id="Phobius"/>
    </source>
</evidence>
<gene>
    <name evidence="2" type="ORF">CLOACE_08410</name>
</gene>
<dbReference type="EMBL" id="LZFO01000009">
    <property type="protein sequence ID" value="OFI06686.1"/>
    <property type="molecule type" value="Genomic_DNA"/>
</dbReference>
<protein>
    <recommendedName>
        <fullName evidence="4">SdpI/YhfL protein family protein</fullName>
    </recommendedName>
</protein>
<accession>A0A1E8F0M3</accession>
<evidence type="ECO:0000313" key="2">
    <source>
        <dbReference type="EMBL" id="OFI06686.1"/>
    </source>
</evidence>
<dbReference type="Proteomes" id="UP000175744">
    <property type="component" value="Unassembled WGS sequence"/>
</dbReference>
<dbReference type="AlphaFoldDB" id="A0A1E8F0M3"/>
<name>A0A1E8F0M3_9CLOT</name>
<feature type="transmembrane region" description="Helical" evidence="1">
    <location>
        <begin position="6"/>
        <end position="25"/>
    </location>
</feature>
<dbReference type="RefSeq" id="WP_070109794.1">
    <property type="nucleotide sequence ID" value="NZ_LZFO01000009.1"/>
</dbReference>
<keyword evidence="3" id="KW-1185">Reference proteome</keyword>
<proteinExistence type="predicted"/>
<evidence type="ECO:0008006" key="4">
    <source>
        <dbReference type="Google" id="ProtNLM"/>
    </source>
</evidence>